<evidence type="ECO:0000313" key="1">
    <source>
        <dbReference type="EMBL" id="KGG07236.1"/>
    </source>
</evidence>
<dbReference type="Gene3D" id="3.30.360.10">
    <property type="entry name" value="Dihydrodipicolinate Reductase, domain 2"/>
    <property type="match status" value="1"/>
</dbReference>
<comment type="caution">
    <text evidence="1">The sequence shown here is derived from an EMBL/GenBank/DDBJ whole genome shotgun (WGS) entry which is preliminary data.</text>
</comment>
<dbReference type="EMBL" id="JNAR01000016">
    <property type="protein sequence ID" value="KGG07236.1"/>
    <property type="molecule type" value="Genomic_DNA"/>
</dbReference>
<proteinExistence type="predicted"/>
<protein>
    <submittedName>
        <fullName evidence="1">NAD-dependent glyceraldehyde-3-phosphate dehydrogenase</fullName>
        <ecNumber evidence="1">1.2.1.12</ecNumber>
    </submittedName>
</protein>
<dbReference type="AlphaFoldDB" id="A0A0A2B065"/>
<dbReference type="Proteomes" id="UP000030481">
    <property type="component" value="Unassembled WGS sequence"/>
</dbReference>
<gene>
    <name evidence="1" type="ORF">EV01_1573</name>
</gene>
<accession>A0A0A2B065</accession>
<name>A0A0A2B065_PROMR</name>
<organism evidence="1 2">
    <name type="scientific">Prochlorococcus marinus str. MIT 9401</name>
    <dbReference type="NCBI Taxonomy" id="167551"/>
    <lineage>
        <taxon>Bacteria</taxon>
        <taxon>Bacillati</taxon>
        <taxon>Cyanobacteriota</taxon>
        <taxon>Cyanophyceae</taxon>
        <taxon>Synechococcales</taxon>
        <taxon>Prochlorococcaceae</taxon>
        <taxon>Prochlorococcus</taxon>
    </lineage>
</organism>
<dbReference type="Gene3D" id="3.40.50.720">
    <property type="entry name" value="NAD(P)-binding Rossmann-like Domain"/>
    <property type="match status" value="1"/>
</dbReference>
<dbReference type="EC" id="1.2.1.12" evidence="1"/>
<sequence>MVVNSNLLKIYAWYDNEWGYSYRLADLTSFVIEKEKKF</sequence>
<keyword evidence="1" id="KW-0560">Oxidoreductase</keyword>
<evidence type="ECO:0000313" key="2">
    <source>
        <dbReference type="Proteomes" id="UP000030481"/>
    </source>
</evidence>
<reference evidence="2" key="1">
    <citation type="journal article" date="2014" name="Sci. Data">
        <title>Genomes of diverse isolates of the marine cyanobacterium Prochlorococcus.</title>
        <authorList>
            <person name="Biller S."/>
            <person name="Berube P."/>
            <person name="Thompson J."/>
            <person name="Kelly L."/>
            <person name="Roggensack S."/>
            <person name="Awad L."/>
            <person name="Roache-Johnson K."/>
            <person name="Ding H."/>
            <person name="Giovannoni S.J."/>
            <person name="Moore L.R."/>
            <person name="Chisholm S.W."/>
        </authorList>
    </citation>
    <scope>NUCLEOTIDE SEQUENCE [LARGE SCALE GENOMIC DNA]</scope>
</reference>
<dbReference type="GO" id="GO:0004365">
    <property type="term" value="F:glyceraldehyde-3-phosphate dehydrogenase (NAD+) (phosphorylating) activity"/>
    <property type="evidence" value="ECO:0007669"/>
    <property type="project" value="UniProtKB-EC"/>
</dbReference>